<dbReference type="PANTHER" id="PTHR46825:SF15">
    <property type="entry name" value="BETA-LACTAMASE-RELATED DOMAIN-CONTAINING PROTEIN"/>
    <property type="match status" value="1"/>
</dbReference>
<dbReference type="Gene3D" id="3.40.50.1820">
    <property type="entry name" value="alpha/beta hydrolase"/>
    <property type="match status" value="1"/>
</dbReference>
<geneLocation type="plasmid" evidence="5 6">
    <name>2</name>
</geneLocation>
<dbReference type="eggNOG" id="COG1073">
    <property type="taxonomic scope" value="Bacteria"/>
</dbReference>
<accession>W0RRK9</accession>
<dbReference type="KEGG" id="gba:J421_6089"/>
<dbReference type="Pfam" id="PF11954">
    <property type="entry name" value="DUF3471"/>
    <property type="match status" value="1"/>
</dbReference>
<dbReference type="InterPro" id="IPR001466">
    <property type="entry name" value="Beta-lactam-related"/>
</dbReference>
<feature type="domain" description="Peptidase S12 Pab87-related C-terminal" evidence="3">
    <location>
        <begin position="410"/>
        <end position="494"/>
    </location>
</feature>
<evidence type="ECO:0000259" key="3">
    <source>
        <dbReference type="Pfam" id="PF11954"/>
    </source>
</evidence>
<evidence type="ECO:0000259" key="4">
    <source>
        <dbReference type="Pfam" id="PF12146"/>
    </source>
</evidence>
<dbReference type="GO" id="GO:0006508">
    <property type="term" value="P:proteolysis"/>
    <property type="evidence" value="ECO:0007669"/>
    <property type="project" value="InterPro"/>
</dbReference>
<dbReference type="InterPro" id="IPR029058">
    <property type="entry name" value="AB_hydrolase_fold"/>
</dbReference>
<protein>
    <submittedName>
        <fullName evidence="5">Beta-lactamase</fullName>
    </submittedName>
</protein>
<dbReference type="HOGENOM" id="CLU_343499_0_0_0"/>
<dbReference type="InterPro" id="IPR012338">
    <property type="entry name" value="Beta-lactam/transpept-like"/>
</dbReference>
<dbReference type="Pfam" id="PF00326">
    <property type="entry name" value="Peptidase_S9"/>
    <property type="match status" value="1"/>
</dbReference>
<dbReference type="Pfam" id="PF00144">
    <property type="entry name" value="Beta-lactamase"/>
    <property type="match status" value="1"/>
</dbReference>
<dbReference type="EMBL" id="CP007130">
    <property type="protein sequence ID" value="AHG93624.1"/>
    <property type="molecule type" value="Genomic_DNA"/>
</dbReference>
<dbReference type="Proteomes" id="UP000019151">
    <property type="component" value="Plasmid 2"/>
</dbReference>
<proteinExistence type="predicted"/>
<dbReference type="SUPFAM" id="SSF53474">
    <property type="entry name" value="alpha/beta-Hydrolases"/>
    <property type="match status" value="1"/>
</dbReference>
<sequence length="824" mass="88976">MIRVRHLVTFGVTAAALVAHPVGAQSREPFAGLDAYVENAMRQWKVPGLGLAIVRNDSVIYAKGYGVKDVNRPDRVDERTLFAIGSASKAFTAASVAMLVDEKKVSLDAPAATYLPGFALADPFASREITVRDLLAHRSGLARGELAWYGSGFDRDEIVRRVRFLQPSWSFRSQFGYQNIMYIAAGQIVAHVANTSWDDFVKARIFTPLGMTGSNTTVRAVPGVADRASPHYTAGDTMKAIAAWRDIDNAGPAGSINSTAVDMAQWVRFQLGDGTFGGKRLLSARMIDEMHSPQTIIRLDSAARALNPDTHLQAYGMGWFVQDYRDRLVVQHGGNVDGFTSLVAMLPEEHFGLVFLTNMNGTGLPTALMNKIFDLQLKAPARDWSGDMRARVEQQQARARTAQQRAEAQRVPNTKPSLPLSAYAGTYSDSLYGDMTIREENGKLNLTFGPIWKGELEHWHFDTFHTKFDTPVLGTIPITFHLNAAAKVDELATDLAGPVTFKKRPDAATSGTAAGRSAAVDYSAPPNAPYTAENVTVPTPMGHTLAGTLTLPNGASKAHPVAAVVTITGSGPEERDEAIPGVNGYRPFRQIADSLGRRGIAVLRMDDRGTGLSTGNHATATSADFAEDIRAGLAYLRTRPEIDASRLALLGHSEGGLIAPLVATKEPALKALVLMAGPGKGGREILTFQLTNLATHDTSLTGAKRDAALAAIPARIDSLARSNPWMGYFLSYDPLATARRIKIPVLILNGSTDQQVTPEQVPALAAAFRAAGNRDVTVKVFPDMNHLFIHDPSGYPLGYSKLPNPRVEPEVLGAVADWLSQRLK</sequence>
<dbReference type="InterPro" id="IPR021860">
    <property type="entry name" value="Peptidase_S12_Pab87-rel_C"/>
</dbReference>
<dbReference type="InterPro" id="IPR001375">
    <property type="entry name" value="Peptidase_S9_cat"/>
</dbReference>
<feature type="domain" description="Peptidase S9 prolyl oligopeptidase catalytic" evidence="2">
    <location>
        <begin position="728"/>
        <end position="789"/>
    </location>
</feature>
<dbReference type="Gene3D" id="2.40.128.600">
    <property type="match status" value="1"/>
</dbReference>
<dbReference type="Gene3D" id="3.40.710.10">
    <property type="entry name" value="DD-peptidase/beta-lactamase superfamily"/>
    <property type="match status" value="1"/>
</dbReference>
<dbReference type="InParanoid" id="W0RRK9"/>
<keyword evidence="5" id="KW-0614">Plasmid</keyword>
<dbReference type="SUPFAM" id="SSF56601">
    <property type="entry name" value="beta-lactamase/transpeptidase-like"/>
    <property type="match status" value="1"/>
</dbReference>
<evidence type="ECO:0000259" key="1">
    <source>
        <dbReference type="Pfam" id="PF00144"/>
    </source>
</evidence>
<reference evidence="5 6" key="1">
    <citation type="journal article" date="2014" name="Genome Announc.">
        <title>Genome Sequence and Methylome of Soil Bacterium Gemmatirosa kalamazoonensis KBS708T, a Member of the Rarely Cultivated Gemmatimonadetes Phylum.</title>
        <authorList>
            <person name="Debruyn J.M."/>
            <person name="Radosevich M."/>
            <person name="Wommack K.E."/>
            <person name="Polson S.W."/>
            <person name="Hauser L.J."/>
            <person name="Fawaz M.N."/>
            <person name="Korlach J."/>
            <person name="Tsai Y.C."/>
        </authorList>
    </citation>
    <scope>NUCLEOTIDE SEQUENCE [LARGE SCALE GENOMIC DNA]</scope>
    <source>
        <strain evidence="5 6">KBS708</strain>
        <plasmid evidence="6">Plasmid 2</plasmid>
    </source>
</reference>
<feature type="domain" description="Serine aminopeptidase S33" evidence="4">
    <location>
        <begin position="588"/>
        <end position="678"/>
    </location>
</feature>
<name>W0RRK9_9BACT</name>
<dbReference type="Pfam" id="PF12146">
    <property type="entry name" value="Hydrolase_4"/>
    <property type="match status" value="1"/>
</dbReference>
<dbReference type="eggNOG" id="COG1680">
    <property type="taxonomic scope" value="Bacteria"/>
</dbReference>
<dbReference type="PANTHER" id="PTHR46825">
    <property type="entry name" value="D-ALANYL-D-ALANINE-CARBOXYPEPTIDASE/ENDOPEPTIDASE AMPH"/>
    <property type="match status" value="1"/>
</dbReference>
<gene>
    <name evidence="5" type="ORF">J421_6089</name>
</gene>
<evidence type="ECO:0000313" key="6">
    <source>
        <dbReference type="Proteomes" id="UP000019151"/>
    </source>
</evidence>
<dbReference type="PATRIC" id="fig|861299.3.peg.6145"/>
<evidence type="ECO:0000313" key="5">
    <source>
        <dbReference type="EMBL" id="AHG93624.1"/>
    </source>
</evidence>
<dbReference type="GO" id="GO:0008236">
    <property type="term" value="F:serine-type peptidase activity"/>
    <property type="evidence" value="ECO:0007669"/>
    <property type="project" value="InterPro"/>
</dbReference>
<keyword evidence="6" id="KW-1185">Reference proteome</keyword>
<feature type="domain" description="Beta-lactamase-related" evidence="1">
    <location>
        <begin position="33"/>
        <end position="362"/>
    </location>
</feature>
<dbReference type="AlphaFoldDB" id="W0RRK9"/>
<dbReference type="InterPro" id="IPR050491">
    <property type="entry name" value="AmpC-like"/>
</dbReference>
<organism evidence="5 6">
    <name type="scientific">Gemmatirosa kalamazoonensis</name>
    <dbReference type="NCBI Taxonomy" id="861299"/>
    <lineage>
        <taxon>Bacteria</taxon>
        <taxon>Pseudomonadati</taxon>
        <taxon>Gemmatimonadota</taxon>
        <taxon>Gemmatimonadia</taxon>
        <taxon>Gemmatimonadales</taxon>
        <taxon>Gemmatimonadaceae</taxon>
        <taxon>Gemmatirosa</taxon>
    </lineage>
</organism>
<evidence type="ECO:0000259" key="2">
    <source>
        <dbReference type="Pfam" id="PF00326"/>
    </source>
</evidence>
<dbReference type="InterPro" id="IPR022742">
    <property type="entry name" value="Hydrolase_4"/>
</dbReference>